<dbReference type="SUPFAM" id="SSF46894">
    <property type="entry name" value="C-terminal effector domain of the bipartite response regulators"/>
    <property type="match status" value="1"/>
</dbReference>
<evidence type="ECO:0000313" key="3">
    <source>
        <dbReference type="Proteomes" id="UP000293550"/>
    </source>
</evidence>
<feature type="domain" description="HTH luxR-type" evidence="1">
    <location>
        <begin position="224"/>
        <end position="261"/>
    </location>
</feature>
<reference evidence="2 3" key="1">
    <citation type="submission" date="2018-10" db="EMBL/GenBank/DDBJ databases">
        <title>An updated phylogeny of the Alphaproteobacteria reveals that the parasitic Rickettsiales and Holosporales have independent origins.</title>
        <authorList>
            <person name="Munoz-Gomez S.A."/>
            <person name="Hess S."/>
            <person name="Burger G."/>
            <person name="Lang B.F."/>
            <person name="Susko E."/>
            <person name="Slamovits C.H."/>
            <person name="Roger A.J."/>
        </authorList>
    </citation>
    <scope>NUCLEOTIDE SEQUENCE [LARGE SCALE GENOMIC DNA]</scope>
    <source>
        <strain evidence="2">HOLO01</strain>
    </source>
</reference>
<dbReference type="AlphaFoldDB" id="A0A4V2E002"/>
<dbReference type="InterPro" id="IPR000792">
    <property type="entry name" value="Tscrpt_reg_LuxR_C"/>
</dbReference>
<evidence type="ECO:0000259" key="1">
    <source>
        <dbReference type="Pfam" id="PF00196"/>
    </source>
</evidence>
<evidence type="ECO:0000313" key="2">
    <source>
        <dbReference type="EMBL" id="RZI46847.1"/>
    </source>
</evidence>
<dbReference type="InterPro" id="IPR016032">
    <property type="entry name" value="Sig_transdc_resp-reg_C-effctor"/>
</dbReference>
<gene>
    <name evidence="2" type="ORF">EQU50_01075</name>
</gene>
<proteinExistence type="predicted"/>
<dbReference type="Proteomes" id="UP000293550">
    <property type="component" value="Unassembled WGS sequence"/>
</dbReference>
<dbReference type="InterPro" id="IPR036388">
    <property type="entry name" value="WH-like_DNA-bd_sf"/>
</dbReference>
<dbReference type="Gene3D" id="1.10.10.10">
    <property type="entry name" value="Winged helix-like DNA-binding domain superfamily/Winged helix DNA-binding domain"/>
    <property type="match status" value="1"/>
</dbReference>
<keyword evidence="3" id="KW-1185">Reference proteome</keyword>
<sequence>MNNYRSVKEYNQSIQKKLSEIAKPLEDNLSIRFLTYRRFYNDGNLLYLFNHEQWMDYVLGSSNWVSSSFKKKIKLTTEQALIDNVWSEKVDHEDPILGSLYAHDIWHGISVYIKHNSYIESFAFAGTRATPQVLDIYSNHHYVLDHFRKYFYVQAKPLIDGYDRKLLIPFSLEEMMAPSDLNKKIEKFMQETSLNQIPLFLGGERYCAFQKGNGLSGGVCLWRTAKQIARRLGISFKTVETHLEHAKQKTDCQSKSDMIKVVMQNNDFRYLVGKT</sequence>
<dbReference type="Pfam" id="PF00196">
    <property type="entry name" value="GerE"/>
    <property type="match status" value="1"/>
</dbReference>
<dbReference type="OrthoDB" id="116151at2"/>
<comment type="caution">
    <text evidence="2">The sequence shown here is derived from an EMBL/GenBank/DDBJ whole genome shotgun (WGS) entry which is preliminary data.</text>
</comment>
<organism evidence="2 3">
    <name type="scientific">Candidatus Finniella inopinata</name>
    <dbReference type="NCBI Taxonomy" id="1696036"/>
    <lineage>
        <taxon>Bacteria</taxon>
        <taxon>Pseudomonadati</taxon>
        <taxon>Pseudomonadota</taxon>
        <taxon>Alphaproteobacteria</taxon>
        <taxon>Holosporales</taxon>
        <taxon>Candidatus Paracaedibacteraceae</taxon>
        <taxon>Candidatus Finniella</taxon>
    </lineage>
</organism>
<accession>A0A4V2E002</accession>
<dbReference type="GO" id="GO:0006355">
    <property type="term" value="P:regulation of DNA-templated transcription"/>
    <property type="evidence" value="ECO:0007669"/>
    <property type="project" value="InterPro"/>
</dbReference>
<dbReference type="EMBL" id="SCFB01000002">
    <property type="protein sequence ID" value="RZI46847.1"/>
    <property type="molecule type" value="Genomic_DNA"/>
</dbReference>
<protein>
    <recommendedName>
        <fullName evidence="1">HTH luxR-type domain-containing protein</fullName>
    </recommendedName>
</protein>
<name>A0A4V2E002_9PROT</name>
<dbReference type="GO" id="GO:0003677">
    <property type="term" value="F:DNA binding"/>
    <property type="evidence" value="ECO:0007669"/>
    <property type="project" value="InterPro"/>
</dbReference>
<dbReference type="RefSeq" id="WP_130153319.1">
    <property type="nucleotide sequence ID" value="NZ_SCFB01000002.1"/>
</dbReference>